<comment type="caution">
    <text evidence="1">The sequence shown here is derived from an EMBL/GenBank/DDBJ whole genome shotgun (WGS) entry which is preliminary data.</text>
</comment>
<reference evidence="1" key="1">
    <citation type="submission" date="2020-06" db="EMBL/GenBank/DDBJ databases">
        <title>WGS assembly of Ceratodon purpureus strain R40.</title>
        <authorList>
            <person name="Carey S.B."/>
            <person name="Jenkins J."/>
            <person name="Shu S."/>
            <person name="Lovell J.T."/>
            <person name="Sreedasyam A."/>
            <person name="Maumus F."/>
            <person name="Tiley G.P."/>
            <person name="Fernandez-Pozo N."/>
            <person name="Barry K."/>
            <person name="Chen C."/>
            <person name="Wang M."/>
            <person name="Lipzen A."/>
            <person name="Daum C."/>
            <person name="Saski C.A."/>
            <person name="Payton A.C."/>
            <person name="Mcbreen J.C."/>
            <person name="Conrad R.E."/>
            <person name="Kollar L.M."/>
            <person name="Olsson S."/>
            <person name="Huttunen S."/>
            <person name="Landis J.B."/>
            <person name="Wickett N.J."/>
            <person name="Johnson M.G."/>
            <person name="Rensing S.A."/>
            <person name="Grimwood J."/>
            <person name="Schmutz J."/>
            <person name="Mcdaniel S.F."/>
        </authorList>
    </citation>
    <scope>NUCLEOTIDE SEQUENCE</scope>
    <source>
        <strain evidence="1">R40</strain>
    </source>
</reference>
<proteinExistence type="predicted"/>
<accession>A0A8T0GWG9</accession>
<dbReference type="Proteomes" id="UP000822688">
    <property type="component" value="Chromosome 8"/>
</dbReference>
<keyword evidence="2" id="KW-1185">Reference proteome</keyword>
<gene>
    <name evidence="1" type="ORF">KC19_8G083700</name>
</gene>
<dbReference type="AlphaFoldDB" id="A0A8T0GWG9"/>
<dbReference type="EMBL" id="CM026429">
    <property type="protein sequence ID" value="KAG0564111.1"/>
    <property type="molecule type" value="Genomic_DNA"/>
</dbReference>
<protein>
    <submittedName>
        <fullName evidence="1">Uncharacterized protein</fullName>
    </submittedName>
</protein>
<name>A0A8T0GWG9_CERPU</name>
<evidence type="ECO:0000313" key="2">
    <source>
        <dbReference type="Proteomes" id="UP000822688"/>
    </source>
</evidence>
<sequence>MGRVHTRDGELQCVRACHVQARSLNCNSYSGDYFLYECLDAHTMDAREAQDMDADVYFSHRVFTSRHRFSVVLSF</sequence>
<organism evidence="1 2">
    <name type="scientific">Ceratodon purpureus</name>
    <name type="common">Fire moss</name>
    <name type="synonym">Dicranum purpureum</name>
    <dbReference type="NCBI Taxonomy" id="3225"/>
    <lineage>
        <taxon>Eukaryota</taxon>
        <taxon>Viridiplantae</taxon>
        <taxon>Streptophyta</taxon>
        <taxon>Embryophyta</taxon>
        <taxon>Bryophyta</taxon>
        <taxon>Bryophytina</taxon>
        <taxon>Bryopsida</taxon>
        <taxon>Dicranidae</taxon>
        <taxon>Pseudoditrichales</taxon>
        <taxon>Ditrichaceae</taxon>
        <taxon>Ceratodon</taxon>
    </lineage>
</organism>
<evidence type="ECO:0000313" key="1">
    <source>
        <dbReference type="EMBL" id="KAG0564111.1"/>
    </source>
</evidence>